<dbReference type="EMBL" id="MU404354">
    <property type="protein sequence ID" value="KAI1613103.1"/>
    <property type="molecule type" value="Genomic_DNA"/>
</dbReference>
<dbReference type="Pfam" id="PF00743">
    <property type="entry name" value="FMO-like"/>
    <property type="match status" value="1"/>
</dbReference>
<accession>A0AAN6ID51</accession>
<reference evidence="7" key="1">
    <citation type="journal article" date="2022" name="bioRxiv">
        <title>Deciphering the potential niche of two novel black yeast fungi from a biological soil crust based on their genomes, phenotypes, and melanin regulation.</title>
        <authorList>
            <consortium name="DOE Joint Genome Institute"/>
            <person name="Carr E.C."/>
            <person name="Barton Q."/>
            <person name="Grambo S."/>
            <person name="Sullivan M."/>
            <person name="Renfro C.M."/>
            <person name="Kuo A."/>
            <person name="Pangilinan J."/>
            <person name="Lipzen A."/>
            <person name="Keymanesh K."/>
            <person name="Savage E."/>
            <person name="Barry K."/>
            <person name="Grigoriev I.V."/>
            <person name="Riekhof W.R."/>
            <person name="Harris S.S."/>
        </authorList>
    </citation>
    <scope>NUCLEOTIDE SEQUENCE</scope>
    <source>
        <strain evidence="7">JF 03-4F</strain>
    </source>
</reference>
<dbReference type="GO" id="GO:0050661">
    <property type="term" value="F:NADP binding"/>
    <property type="evidence" value="ECO:0007669"/>
    <property type="project" value="InterPro"/>
</dbReference>
<dbReference type="PANTHER" id="PTHR42877">
    <property type="entry name" value="L-ORNITHINE N(5)-MONOOXYGENASE-RELATED"/>
    <property type="match status" value="1"/>
</dbReference>
<dbReference type="Gene3D" id="3.50.50.60">
    <property type="entry name" value="FAD/NAD(P)-binding domain"/>
    <property type="match status" value="3"/>
</dbReference>
<evidence type="ECO:0000256" key="6">
    <source>
        <dbReference type="SAM" id="MobiDB-lite"/>
    </source>
</evidence>
<evidence type="ECO:0000313" key="8">
    <source>
        <dbReference type="Proteomes" id="UP001203852"/>
    </source>
</evidence>
<keyword evidence="3" id="KW-0285">Flavoprotein</keyword>
<proteinExistence type="inferred from homology"/>
<dbReference type="AlphaFoldDB" id="A0AAN6ID51"/>
<comment type="cofactor">
    <cofactor evidence="1">
        <name>FAD</name>
        <dbReference type="ChEBI" id="CHEBI:57692"/>
    </cofactor>
</comment>
<keyword evidence="4" id="KW-0274">FAD</keyword>
<dbReference type="GO" id="GO:0050660">
    <property type="term" value="F:flavin adenine dinucleotide binding"/>
    <property type="evidence" value="ECO:0007669"/>
    <property type="project" value="InterPro"/>
</dbReference>
<dbReference type="SUPFAM" id="SSF51905">
    <property type="entry name" value="FAD/NAD(P)-binding domain"/>
    <property type="match status" value="2"/>
</dbReference>
<dbReference type="PANTHER" id="PTHR42877:SF7">
    <property type="entry name" value="FLAVIN-BINDING MONOOXYGENASE-RELATED"/>
    <property type="match status" value="1"/>
</dbReference>
<evidence type="ECO:0000313" key="7">
    <source>
        <dbReference type="EMBL" id="KAI1613103.1"/>
    </source>
</evidence>
<dbReference type="InterPro" id="IPR036188">
    <property type="entry name" value="FAD/NAD-bd_sf"/>
</dbReference>
<evidence type="ECO:0000256" key="4">
    <source>
        <dbReference type="ARBA" id="ARBA00022827"/>
    </source>
</evidence>
<keyword evidence="8" id="KW-1185">Reference proteome</keyword>
<dbReference type="Proteomes" id="UP001203852">
    <property type="component" value="Unassembled WGS sequence"/>
</dbReference>
<gene>
    <name evidence="7" type="ORF">EDD36DRAFT_488132</name>
</gene>
<dbReference type="GO" id="GO:0004499">
    <property type="term" value="F:N,N-dimethylaniline monooxygenase activity"/>
    <property type="evidence" value="ECO:0007669"/>
    <property type="project" value="InterPro"/>
</dbReference>
<evidence type="ECO:0008006" key="9">
    <source>
        <dbReference type="Google" id="ProtNLM"/>
    </source>
</evidence>
<protein>
    <recommendedName>
        <fullName evidence="9">FAD/NAD(P)-binding domain-containing protein</fullName>
    </recommendedName>
</protein>
<dbReference type="InterPro" id="IPR020946">
    <property type="entry name" value="Flavin_mOase-like"/>
</dbReference>
<feature type="compositionally biased region" description="Basic and acidic residues" evidence="6">
    <location>
        <begin position="564"/>
        <end position="581"/>
    </location>
</feature>
<comment type="similarity">
    <text evidence="2">Belongs to the FAD-binding monooxygenase family.</text>
</comment>
<name>A0AAN6ID51_9EURO</name>
<feature type="region of interest" description="Disordered" evidence="6">
    <location>
        <begin position="551"/>
        <end position="581"/>
    </location>
</feature>
<sequence>MVSDSRPLYDRPIDANRKIKVVCLGAGYSGILTAIRFPQHIPNLELVIYEKNADIGGTWYENRYPGIACDIPSHVYQFTFESNPNWSRFYATGGEIQEYLKDVAWKYDVEKYVRFRHYFQRAEWDESIQQWRIEVTDLNTNKTVTDTCDILLKGTGLLNTWKWPDIPGLHDFKGPYMHSANWDSSFDWTDKRVALIGAGSSGIQILPNIQPKAKQVVHFMKGKTWISPVGYGAEEEGESDGVEISEEQRKVFRENPSIYQKYRHQIEGGMNKSQLVTFRDTDIQKLFWKMSDDSMKEKLKKKPWIYESMRPDYPPGCRRLTPGPGYLEALVEDNVEFVGTGIRKVTETGLVDDNGDFHEVDAIIYATGFDYSFNSAATPIIGRGGKTLEEVWTPHPEAYLSLCAPKMPNLFFFLGPNGGPGAGSFIAMLENVVDYVIQCVQKLQREYVASMEVSETAQKAFSEHVDRYFAKTIFTYKCKSWFKRNNEDGRIVGLWPGSSVHAQEALKSPRFEDFLFVQRPETQQNILTWLGNGMTTAQENDEKTTGYLDTVDVPPAINKGPRPGKKDASVNGHEDGLSPHGETEVKVVSEHIEELTAAVATVPL</sequence>
<dbReference type="InterPro" id="IPR051209">
    <property type="entry name" value="FAD-bind_Monooxygenase_sf"/>
</dbReference>
<evidence type="ECO:0000256" key="1">
    <source>
        <dbReference type="ARBA" id="ARBA00001974"/>
    </source>
</evidence>
<evidence type="ECO:0000256" key="5">
    <source>
        <dbReference type="ARBA" id="ARBA00023002"/>
    </source>
</evidence>
<keyword evidence="5" id="KW-0560">Oxidoreductase</keyword>
<evidence type="ECO:0000256" key="3">
    <source>
        <dbReference type="ARBA" id="ARBA00022630"/>
    </source>
</evidence>
<evidence type="ECO:0000256" key="2">
    <source>
        <dbReference type="ARBA" id="ARBA00010139"/>
    </source>
</evidence>
<organism evidence="7 8">
    <name type="scientific">Exophiala viscosa</name>
    <dbReference type="NCBI Taxonomy" id="2486360"/>
    <lineage>
        <taxon>Eukaryota</taxon>
        <taxon>Fungi</taxon>
        <taxon>Dikarya</taxon>
        <taxon>Ascomycota</taxon>
        <taxon>Pezizomycotina</taxon>
        <taxon>Eurotiomycetes</taxon>
        <taxon>Chaetothyriomycetidae</taxon>
        <taxon>Chaetothyriales</taxon>
        <taxon>Herpotrichiellaceae</taxon>
        <taxon>Exophiala</taxon>
    </lineage>
</organism>
<comment type="caution">
    <text evidence="7">The sequence shown here is derived from an EMBL/GenBank/DDBJ whole genome shotgun (WGS) entry which is preliminary data.</text>
</comment>